<sequence length="147" mass="16100">MCPVMVFGLKSPEICYACRSTLATSTDRVDSPTVMENNAGSPSAVTLYRCTSVICTALSICHARFRLSASGQAAGGHLRDTISSGTFVRCIYVIAVSDLRAENMHPITKSPLRGKIPMIPFHDFGWPRLSHYALTYYLLTDPLLVLD</sequence>
<reference evidence="2" key="2">
    <citation type="submission" date="2015-01" db="EMBL/GenBank/DDBJ databases">
        <title>Evolutionary Origins and Diversification of the Mycorrhizal Mutualists.</title>
        <authorList>
            <consortium name="DOE Joint Genome Institute"/>
            <consortium name="Mycorrhizal Genomics Consortium"/>
            <person name="Kohler A."/>
            <person name="Kuo A."/>
            <person name="Nagy L.G."/>
            <person name="Floudas D."/>
            <person name="Copeland A."/>
            <person name="Barry K.W."/>
            <person name="Cichocki N."/>
            <person name="Veneault-Fourrey C."/>
            <person name="LaButti K."/>
            <person name="Lindquist E.A."/>
            <person name="Lipzen A."/>
            <person name="Lundell T."/>
            <person name="Morin E."/>
            <person name="Murat C."/>
            <person name="Riley R."/>
            <person name="Ohm R."/>
            <person name="Sun H."/>
            <person name="Tunlid A."/>
            <person name="Henrissat B."/>
            <person name="Grigoriev I.V."/>
            <person name="Hibbett D.S."/>
            <person name="Martin F."/>
        </authorList>
    </citation>
    <scope>NUCLEOTIDE SEQUENCE [LARGE SCALE GENOMIC DNA]</scope>
    <source>
        <strain evidence="2">Foug A</strain>
    </source>
</reference>
<evidence type="ECO:0000313" key="2">
    <source>
        <dbReference type="Proteomes" id="UP000053989"/>
    </source>
</evidence>
<reference evidence="1 2" key="1">
    <citation type="submission" date="2014-04" db="EMBL/GenBank/DDBJ databases">
        <authorList>
            <consortium name="DOE Joint Genome Institute"/>
            <person name="Kuo A."/>
            <person name="Kohler A."/>
            <person name="Nagy L.G."/>
            <person name="Floudas D."/>
            <person name="Copeland A."/>
            <person name="Barry K.W."/>
            <person name="Cichocki N."/>
            <person name="Veneault-Fourrey C."/>
            <person name="LaButti K."/>
            <person name="Lindquist E.A."/>
            <person name="Lipzen A."/>
            <person name="Lundell T."/>
            <person name="Morin E."/>
            <person name="Murat C."/>
            <person name="Sun H."/>
            <person name="Tunlid A."/>
            <person name="Henrissat B."/>
            <person name="Grigoriev I.V."/>
            <person name="Hibbett D.S."/>
            <person name="Martin F."/>
            <person name="Nordberg H.P."/>
            <person name="Cantor M.N."/>
            <person name="Hua S.X."/>
        </authorList>
    </citation>
    <scope>NUCLEOTIDE SEQUENCE [LARGE SCALE GENOMIC DNA]</scope>
    <source>
        <strain evidence="1 2">Foug A</strain>
    </source>
</reference>
<evidence type="ECO:0000313" key="1">
    <source>
        <dbReference type="EMBL" id="KIM59968.1"/>
    </source>
</evidence>
<dbReference type="AlphaFoldDB" id="A0A0C2ZDW8"/>
<dbReference type="EMBL" id="KN822067">
    <property type="protein sequence ID" value="KIM59968.1"/>
    <property type="molecule type" value="Genomic_DNA"/>
</dbReference>
<keyword evidence="2" id="KW-1185">Reference proteome</keyword>
<organism evidence="1 2">
    <name type="scientific">Scleroderma citrinum Foug A</name>
    <dbReference type="NCBI Taxonomy" id="1036808"/>
    <lineage>
        <taxon>Eukaryota</taxon>
        <taxon>Fungi</taxon>
        <taxon>Dikarya</taxon>
        <taxon>Basidiomycota</taxon>
        <taxon>Agaricomycotina</taxon>
        <taxon>Agaricomycetes</taxon>
        <taxon>Agaricomycetidae</taxon>
        <taxon>Boletales</taxon>
        <taxon>Sclerodermatineae</taxon>
        <taxon>Sclerodermataceae</taxon>
        <taxon>Scleroderma</taxon>
    </lineage>
</organism>
<dbReference type="HOGENOM" id="CLU_1769215_0_0_1"/>
<protein>
    <submittedName>
        <fullName evidence="1">Uncharacterized protein</fullName>
    </submittedName>
</protein>
<name>A0A0C2ZDW8_9AGAM</name>
<accession>A0A0C2ZDW8</accession>
<proteinExistence type="predicted"/>
<dbReference type="Proteomes" id="UP000053989">
    <property type="component" value="Unassembled WGS sequence"/>
</dbReference>
<dbReference type="InParanoid" id="A0A0C2ZDW8"/>
<gene>
    <name evidence="1" type="ORF">SCLCIDRAFT_973696</name>
</gene>